<feature type="domain" description="Neutral/alkaline non-lysosomal ceramidase N-terminal" evidence="5">
    <location>
        <begin position="40"/>
        <end position="215"/>
    </location>
</feature>
<comment type="caution">
    <text evidence="6">The sequence shown here is derived from an EMBL/GenBank/DDBJ whole genome shotgun (WGS) entry which is preliminary data.</text>
</comment>
<keyword evidence="3" id="KW-0746">Sphingolipid metabolism</keyword>
<keyword evidence="3" id="KW-0443">Lipid metabolism</keyword>
<dbReference type="InterPro" id="IPR038445">
    <property type="entry name" value="NCDase_C_sf"/>
</dbReference>
<dbReference type="InterPro" id="IPR006823">
    <property type="entry name" value="Ceramidase_alk"/>
</dbReference>
<keyword evidence="7" id="KW-1185">Reference proteome</keyword>
<dbReference type="Gene3D" id="2.60.40.2300">
    <property type="entry name" value="Neutral/alkaline non-lysosomal ceramidase, C-terminal domain"/>
    <property type="match status" value="1"/>
</dbReference>
<evidence type="ECO:0000313" key="7">
    <source>
        <dbReference type="Proteomes" id="UP000240739"/>
    </source>
</evidence>
<gene>
    <name evidence="6" type="ORF">C7Y72_13480</name>
</gene>
<dbReference type="GO" id="GO:0042759">
    <property type="term" value="P:long-chain fatty acid biosynthetic process"/>
    <property type="evidence" value="ECO:0007669"/>
    <property type="project" value="TreeGrafter"/>
</dbReference>
<evidence type="ECO:0000256" key="1">
    <source>
        <dbReference type="PIRSR" id="PIRSR606823-1"/>
    </source>
</evidence>
<dbReference type="RefSeq" id="WP_107569335.1">
    <property type="nucleotide sequence ID" value="NZ_PYYB01000001.1"/>
</dbReference>
<dbReference type="OrthoDB" id="6899210at2"/>
<evidence type="ECO:0000256" key="4">
    <source>
        <dbReference type="SAM" id="SignalP"/>
    </source>
</evidence>
<feature type="domain" description="Neutral/alkaline non-lysosomal ceramidase N-terminal" evidence="5">
    <location>
        <begin position="447"/>
        <end position="531"/>
    </location>
</feature>
<feature type="active site" description="Nucleophile" evidence="1">
    <location>
        <position position="334"/>
    </location>
</feature>
<evidence type="ECO:0000256" key="3">
    <source>
        <dbReference type="RuleBase" id="RU366019"/>
    </source>
</evidence>
<proteinExistence type="inferred from homology"/>
<dbReference type="Pfam" id="PF04734">
    <property type="entry name" value="Ceramidase_alk"/>
    <property type="match status" value="2"/>
</dbReference>
<dbReference type="GO" id="GO:0005576">
    <property type="term" value="C:extracellular region"/>
    <property type="evidence" value="ECO:0007669"/>
    <property type="project" value="TreeGrafter"/>
</dbReference>
<dbReference type="EMBL" id="PYYB01000001">
    <property type="protein sequence ID" value="PTL60576.1"/>
    <property type="molecule type" value="Genomic_DNA"/>
</dbReference>
<evidence type="ECO:0000313" key="6">
    <source>
        <dbReference type="EMBL" id="PTL60576.1"/>
    </source>
</evidence>
<comment type="cofactor">
    <cofactor evidence="2">
        <name>Zn(2+)</name>
        <dbReference type="ChEBI" id="CHEBI:29105"/>
    </cofactor>
    <text evidence="2">Binds 1 zinc ion per subunit.</text>
</comment>
<evidence type="ECO:0000259" key="5">
    <source>
        <dbReference type="Pfam" id="PF04734"/>
    </source>
</evidence>
<feature type="binding site" evidence="2">
    <location>
        <position position="282"/>
    </location>
    <ligand>
        <name>Zn(2+)</name>
        <dbReference type="ChEBI" id="CHEBI:29105"/>
    </ligand>
</feature>
<dbReference type="GO" id="GO:0046514">
    <property type="term" value="P:ceramide catabolic process"/>
    <property type="evidence" value="ECO:0007669"/>
    <property type="project" value="InterPro"/>
</dbReference>
<dbReference type="InterPro" id="IPR031329">
    <property type="entry name" value="NEUT/ALK_ceramidase_N"/>
</dbReference>
<dbReference type="GO" id="GO:0046872">
    <property type="term" value="F:metal ion binding"/>
    <property type="evidence" value="ECO:0007669"/>
    <property type="project" value="UniProtKB-KW"/>
</dbReference>
<dbReference type="GO" id="GO:0046512">
    <property type="term" value="P:sphingosine biosynthetic process"/>
    <property type="evidence" value="ECO:0007669"/>
    <property type="project" value="TreeGrafter"/>
</dbReference>
<feature type="signal peptide" evidence="4">
    <location>
        <begin position="1"/>
        <end position="30"/>
    </location>
</feature>
<dbReference type="AlphaFoldDB" id="A0A2T4UMV9"/>
<dbReference type="EC" id="3.5.1.23" evidence="3"/>
<feature type="binding site" evidence="2">
    <location>
        <position position="125"/>
    </location>
    <ligand>
        <name>Zn(2+)</name>
        <dbReference type="ChEBI" id="CHEBI:29105"/>
    </ligand>
</feature>
<protein>
    <recommendedName>
        <fullName evidence="3">Neutral ceramidase</fullName>
        <ecNumber evidence="3">3.5.1.23</ecNumber>
    </recommendedName>
</protein>
<sequence length="680" mass="72916">MRARTTPRRATTIGAVLAATAALGAPVAAAAGPPAAPPVRVGVGQADITPPTGSPLGGWVRADRLGRGVHTRLMAKAIVLERGGTKVALVSVDLFAAVGGLVKEVADRTADRGFTERNVVVSASHTHAGPSGFANFSTLNTVAPSPATIGNPSSFVEFLDPKPTDRRLYTFLAQRIALALRQADRDLGPARVGWGSATLPDVTKNRSIEAHLADHGQILARGQGRPELDPDGVLHTIDPDVDVLRVDRLVRRSTPCTRQGRRTRCRRTVAVPIGGWLMFANHGTVNPSSYQFYNQDHHGPATRVFEREVRRRGKVPAARAVVGVYGNGNEGDQSAGLDEQGPEHAEEVGRAEAAAMLRAWSAAGRSMTTRPALDLRWTRVCFCGQDSSAGPTSAQPIPGLPFLTGSEEGRGPLFDLTGIPLEDQRSPVEDGFAGHGHKIAVPASSTDSYPNGAPLFTVRVRDRIIASLPGEPTVETGRRVRQRILDAIGGAGVRRVIVAGLTNEFFQYFVTPEEYARQHYEGGSQIYGTNASVLLTDALVALARNLTGRGEAPQPYDFDPRNGVVADGEPYPTGATDGRMLAQPPDGRRGGQTVPFSWQGGPGGYDKPLDTAFLTVERRVAGRWRTVSDDRWIDLRWQVDDAGRHRGEWLVPRGADAGTHRIRITANGYALTTSPFTLVR</sequence>
<dbReference type="GO" id="GO:0016020">
    <property type="term" value="C:membrane"/>
    <property type="evidence" value="ECO:0007669"/>
    <property type="project" value="GOC"/>
</dbReference>
<keyword evidence="3" id="KW-0378">Hydrolase</keyword>
<reference evidence="6 7" key="1">
    <citation type="submission" date="2018-03" db="EMBL/GenBank/DDBJ databases">
        <title>Aquarubrobacter algicola gen. nov., sp. nov., a novel actinobacterium isolated from shallow eutrophic lake during the end of cyanobacterial harmful algal blooms.</title>
        <authorList>
            <person name="Chun S.J."/>
        </authorList>
    </citation>
    <scope>NUCLEOTIDE SEQUENCE [LARGE SCALE GENOMIC DNA]</scope>
    <source>
        <strain evidence="6 7">Seoho-28</strain>
    </source>
</reference>
<keyword evidence="2" id="KW-0862">Zinc</keyword>
<feature type="binding site" evidence="2">
    <location>
        <position position="508"/>
    </location>
    <ligand>
        <name>Zn(2+)</name>
        <dbReference type="ChEBI" id="CHEBI:29105"/>
    </ligand>
</feature>
<keyword evidence="4" id="KW-0732">Signal</keyword>
<dbReference type="GO" id="GO:0017040">
    <property type="term" value="F:N-acylsphingosine amidohydrolase activity"/>
    <property type="evidence" value="ECO:0007669"/>
    <property type="project" value="UniProtKB-UniRule"/>
</dbReference>
<organism evidence="6 7">
    <name type="scientific">Paraconexibacter algicola</name>
    <dbReference type="NCBI Taxonomy" id="2133960"/>
    <lineage>
        <taxon>Bacteria</taxon>
        <taxon>Bacillati</taxon>
        <taxon>Actinomycetota</taxon>
        <taxon>Thermoleophilia</taxon>
        <taxon>Solirubrobacterales</taxon>
        <taxon>Paraconexibacteraceae</taxon>
        <taxon>Paraconexibacter</taxon>
    </lineage>
</organism>
<feature type="chain" id="PRO_5015611877" description="Neutral ceramidase" evidence="4">
    <location>
        <begin position="31"/>
        <end position="680"/>
    </location>
</feature>
<evidence type="ECO:0000256" key="2">
    <source>
        <dbReference type="PIRSR" id="PIRSR606823-2"/>
    </source>
</evidence>
<accession>A0A2T4UMV9</accession>
<comment type="similarity">
    <text evidence="3">Belongs to the neutral ceramidase family.</text>
</comment>
<keyword evidence="2" id="KW-0479">Metal-binding</keyword>
<dbReference type="PANTHER" id="PTHR12670:SF1">
    <property type="entry name" value="NEUTRAL CERAMIDASE"/>
    <property type="match status" value="1"/>
</dbReference>
<dbReference type="Proteomes" id="UP000240739">
    <property type="component" value="Unassembled WGS sequence"/>
</dbReference>
<feature type="binding site" evidence="2">
    <location>
        <position position="471"/>
    </location>
    <ligand>
        <name>Zn(2+)</name>
        <dbReference type="ChEBI" id="CHEBI:29105"/>
    </ligand>
</feature>
<name>A0A2T4UMV9_9ACTN</name>
<comment type="catalytic activity">
    <reaction evidence="3">
        <text>an N-acylsphing-4-enine + H2O = sphing-4-enine + a fatty acid</text>
        <dbReference type="Rhea" id="RHEA:20856"/>
        <dbReference type="ChEBI" id="CHEBI:15377"/>
        <dbReference type="ChEBI" id="CHEBI:28868"/>
        <dbReference type="ChEBI" id="CHEBI:52639"/>
        <dbReference type="ChEBI" id="CHEBI:57756"/>
        <dbReference type="EC" id="3.5.1.23"/>
    </reaction>
</comment>
<dbReference type="PANTHER" id="PTHR12670">
    <property type="entry name" value="CERAMIDASE"/>
    <property type="match status" value="1"/>
</dbReference>